<organism evidence="2 3">
    <name type="scientific">Nicotiana tabacum</name>
    <name type="common">Common tobacco</name>
    <dbReference type="NCBI Taxonomy" id="4097"/>
    <lineage>
        <taxon>Eukaryota</taxon>
        <taxon>Viridiplantae</taxon>
        <taxon>Streptophyta</taxon>
        <taxon>Embryophyta</taxon>
        <taxon>Tracheophyta</taxon>
        <taxon>Spermatophyta</taxon>
        <taxon>Magnoliopsida</taxon>
        <taxon>eudicotyledons</taxon>
        <taxon>Gunneridae</taxon>
        <taxon>Pentapetalae</taxon>
        <taxon>asterids</taxon>
        <taxon>lamiids</taxon>
        <taxon>Solanales</taxon>
        <taxon>Solanaceae</taxon>
        <taxon>Nicotianoideae</taxon>
        <taxon>Nicotianeae</taxon>
        <taxon>Nicotiana</taxon>
    </lineage>
</organism>
<sequence length="235" mass="25964">MAETEPEVAAAPAAEAVAQAEKEEIPDQDMDIEAQAADDAAENGGSKRPREEDGKESENEDASKKLKVDKSVEEQRLENLDGSETAVDEEKKNGSGPASVGPKNFGSSVEMFDYFYKLLHSWSPNLNLNKYEHLVLLDLLKKGHLEPDRKIGTGIRAFQIRFHPQFKSRCFFVIREDGSVDDFSFRKCVDHILPLPENMQVKHEANKALAHSGKGGGRKGGGHGRDRGNAGKSRY</sequence>
<dbReference type="KEGG" id="nta:107813987"/>
<dbReference type="GeneID" id="107813987"/>
<dbReference type="STRING" id="4097.A0A1S4C0W5"/>
<dbReference type="Gene3D" id="3.10.450.40">
    <property type="match status" value="1"/>
</dbReference>
<dbReference type="AlphaFoldDB" id="A0A1S4C0W5"/>
<name>A0A1S4C0W5_TOBAC</name>
<dbReference type="GO" id="GO:0009658">
    <property type="term" value="P:chloroplast organization"/>
    <property type="evidence" value="ECO:0000318"/>
    <property type="project" value="GO_Central"/>
</dbReference>
<feature type="region of interest" description="Disordered" evidence="1">
    <location>
        <begin position="1"/>
        <end position="103"/>
    </location>
</feature>
<dbReference type="GO" id="GO:0009507">
    <property type="term" value="C:chloroplast"/>
    <property type="evidence" value="ECO:0000318"/>
    <property type="project" value="GO_Central"/>
</dbReference>
<dbReference type="PaxDb" id="4097-A0A1S4C0W5"/>
<dbReference type="GO" id="GO:0017126">
    <property type="term" value="P:nucleologenesis"/>
    <property type="evidence" value="ECO:0000318"/>
    <property type="project" value="GO_Central"/>
</dbReference>
<dbReference type="Proteomes" id="UP000790787">
    <property type="component" value="Chromosome 8"/>
</dbReference>
<dbReference type="PANTHER" id="PTHR33415:SF12">
    <property type="entry name" value="PROTEIN EMBRYO DEFECTIVE 514"/>
    <property type="match status" value="1"/>
</dbReference>
<evidence type="ECO:0000313" key="2">
    <source>
        <dbReference type="Proteomes" id="UP000790787"/>
    </source>
</evidence>
<dbReference type="FunFam" id="3.10.450.40:FF:000016">
    <property type="entry name" value="Predicted protein"/>
    <property type="match status" value="1"/>
</dbReference>
<protein>
    <submittedName>
        <fullName evidence="3">Protein DCL, chloroplastic-like</fullName>
    </submittedName>
    <submittedName>
        <fullName evidence="3">Protein EMBRYO DEFECTIVE 514-like</fullName>
    </submittedName>
</protein>
<proteinExistence type="predicted"/>
<evidence type="ECO:0000256" key="1">
    <source>
        <dbReference type="SAM" id="MobiDB-lite"/>
    </source>
</evidence>
<dbReference type="GO" id="GO:1901259">
    <property type="term" value="P:chloroplast rRNA processing"/>
    <property type="evidence" value="ECO:0000318"/>
    <property type="project" value="GO_Central"/>
</dbReference>
<dbReference type="RefSeq" id="XP_016494795.1">
    <property type="nucleotide sequence ID" value="XM_016639309.1"/>
</dbReference>
<accession>A0A1S4C0W5</accession>
<feature type="compositionally biased region" description="Basic and acidic residues" evidence="1">
    <location>
        <begin position="48"/>
        <end position="79"/>
    </location>
</feature>
<dbReference type="RefSeq" id="XP_016494795.1">
    <property type="nucleotide sequence ID" value="XM_016639309.2"/>
</dbReference>
<dbReference type="SMR" id="A0A1S4C0W5"/>
<evidence type="ECO:0000313" key="3">
    <source>
        <dbReference type="RefSeq" id="XP_016494795.1"/>
    </source>
</evidence>
<dbReference type="Pfam" id="PF11523">
    <property type="entry name" value="DUF3223"/>
    <property type="match status" value="1"/>
</dbReference>
<dbReference type="OrthoDB" id="409625at2759"/>
<dbReference type="InterPro" id="IPR044673">
    <property type="entry name" value="DCL-like"/>
</dbReference>
<dbReference type="OMA" id="PQEMDVE"/>
<feature type="compositionally biased region" description="Low complexity" evidence="1">
    <location>
        <begin position="7"/>
        <end position="19"/>
    </location>
</feature>
<dbReference type="GO" id="GO:0005634">
    <property type="term" value="C:nucleus"/>
    <property type="evidence" value="ECO:0000318"/>
    <property type="project" value="GO_Central"/>
</dbReference>
<gene>
    <name evidence="3" type="primary">LOC107813987</name>
</gene>
<keyword evidence="2" id="KW-1185">Reference proteome</keyword>
<feature type="region of interest" description="Disordered" evidence="1">
    <location>
        <begin position="207"/>
        <end position="235"/>
    </location>
</feature>
<reference evidence="2" key="1">
    <citation type="journal article" date="2014" name="Nat. Commun.">
        <title>The tobacco genome sequence and its comparison with those of tomato and potato.</title>
        <authorList>
            <person name="Sierro N."/>
            <person name="Battey J.N."/>
            <person name="Ouadi S."/>
            <person name="Bakaher N."/>
            <person name="Bovet L."/>
            <person name="Willig A."/>
            <person name="Goepfert S."/>
            <person name="Peitsch M.C."/>
            <person name="Ivanov N.V."/>
        </authorList>
    </citation>
    <scope>NUCLEOTIDE SEQUENCE [LARGE SCALE GENOMIC DNA]</scope>
</reference>
<reference evidence="3" key="2">
    <citation type="submission" date="2025-08" db="UniProtKB">
        <authorList>
            <consortium name="RefSeq"/>
        </authorList>
    </citation>
    <scope>IDENTIFICATION</scope>
    <source>
        <tissue evidence="3">Leaf</tissue>
    </source>
</reference>
<dbReference type="PANTHER" id="PTHR33415">
    <property type="entry name" value="PROTEIN EMBRYO DEFECTIVE 514"/>
    <property type="match status" value="1"/>
</dbReference>